<dbReference type="STRING" id="886293.Sinac_2661"/>
<dbReference type="AlphaFoldDB" id="L0DDR1"/>
<sequence length="49" mass="5394">MSDPPEGRLQLLGNRSGPAFSLLAARQVVVAPRFLPERCRPSEPRHVNA</sequence>
<proteinExistence type="predicted"/>
<keyword evidence="2" id="KW-1185">Reference proteome</keyword>
<dbReference type="EMBL" id="CP003364">
    <property type="protein sequence ID" value="AGA26963.1"/>
    <property type="molecule type" value="Genomic_DNA"/>
</dbReference>
<dbReference type="HOGENOM" id="CLU_3140708_0_0_0"/>
<protein>
    <submittedName>
        <fullName evidence="1">Uncharacterized protein</fullName>
    </submittedName>
</protein>
<evidence type="ECO:0000313" key="1">
    <source>
        <dbReference type="EMBL" id="AGA26963.1"/>
    </source>
</evidence>
<name>L0DDR1_SINAD</name>
<evidence type="ECO:0000313" key="2">
    <source>
        <dbReference type="Proteomes" id="UP000010798"/>
    </source>
</evidence>
<reference evidence="1 2" key="1">
    <citation type="submission" date="2012-02" db="EMBL/GenBank/DDBJ databases">
        <title>Complete sequence of chromosome of Singulisphaera acidiphila DSM 18658.</title>
        <authorList>
            <consortium name="US DOE Joint Genome Institute (JGI-PGF)"/>
            <person name="Lucas S."/>
            <person name="Copeland A."/>
            <person name="Lapidus A."/>
            <person name="Glavina del Rio T."/>
            <person name="Dalin E."/>
            <person name="Tice H."/>
            <person name="Bruce D."/>
            <person name="Goodwin L."/>
            <person name="Pitluck S."/>
            <person name="Peters L."/>
            <person name="Ovchinnikova G."/>
            <person name="Chertkov O."/>
            <person name="Kyrpides N."/>
            <person name="Mavromatis K."/>
            <person name="Ivanova N."/>
            <person name="Brettin T."/>
            <person name="Detter J.C."/>
            <person name="Han C."/>
            <person name="Larimer F."/>
            <person name="Land M."/>
            <person name="Hauser L."/>
            <person name="Markowitz V."/>
            <person name="Cheng J.-F."/>
            <person name="Hugenholtz P."/>
            <person name="Woyke T."/>
            <person name="Wu D."/>
            <person name="Tindall B."/>
            <person name="Pomrenke H."/>
            <person name="Brambilla E."/>
            <person name="Klenk H.-P."/>
            <person name="Eisen J.A."/>
        </authorList>
    </citation>
    <scope>NUCLEOTIDE SEQUENCE [LARGE SCALE GENOMIC DNA]</scope>
    <source>
        <strain evidence="2">ATCC BAA-1392 / DSM 18658 / VKM B-2454 / MOB10</strain>
    </source>
</reference>
<dbReference type="Proteomes" id="UP000010798">
    <property type="component" value="Chromosome"/>
</dbReference>
<gene>
    <name evidence="1" type="ordered locus">Sinac_2661</name>
</gene>
<dbReference type="KEGG" id="saci:Sinac_2661"/>
<organism evidence="1 2">
    <name type="scientific">Singulisphaera acidiphila (strain ATCC BAA-1392 / DSM 18658 / VKM B-2454 / MOB10)</name>
    <dbReference type="NCBI Taxonomy" id="886293"/>
    <lineage>
        <taxon>Bacteria</taxon>
        <taxon>Pseudomonadati</taxon>
        <taxon>Planctomycetota</taxon>
        <taxon>Planctomycetia</taxon>
        <taxon>Isosphaerales</taxon>
        <taxon>Isosphaeraceae</taxon>
        <taxon>Singulisphaera</taxon>
    </lineage>
</organism>
<accession>L0DDR1</accession>